<comment type="caution">
    <text evidence="1">The sequence shown here is derived from an EMBL/GenBank/DDBJ whole genome shotgun (WGS) entry which is preliminary data.</text>
</comment>
<name>A0A1G2C228_9BACT</name>
<dbReference type="EMBL" id="MHKQ01000005">
    <property type="protein sequence ID" value="OGY94640.1"/>
    <property type="molecule type" value="Genomic_DNA"/>
</dbReference>
<evidence type="ECO:0000313" key="1">
    <source>
        <dbReference type="EMBL" id="OGY94640.1"/>
    </source>
</evidence>
<accession>A0A1G2C228</accession>
<protein>
    <submittedName>
        <fullName evidence="1">Uncharacterized protein</fullName>
    </submittedName>
</protein>
<dbReference type="AlphaFoldDB" id="A0A1G2C228"/>
<proteinExistence type="predicted"/>
<evidence type="ECO:0000313" key="2">
    <source>
        <dbReference type="Proteomes" id="UP000177626"/>
    </source>
</evidence>
<gene>
    <name evidence="1" type="ORF">A2406_02325</name>
</gene>
<reference evidence="1 2" key="1">
    <citation type="journal article" date="2016" name="Nat. Commun.">
        <title>Thousands of microbial genomes shed light on interconnected biogeochemical processes in an aquifer system.</title>
        <authorList>
            <person name="Anantharaman K."/>
            <person name="Brown C.T."/>
            <person name="Hug L.A."/>
            <person name="Sharon I."/>
            <person name="Castelle C.J."/>
            <person name="Probst A.J."/>
            <person name="Thomas B.C."/>
            <person name="Singh A."/>
            <person name="Wilkins M.J."/>
            <person name="Karaoz U."/>
            <person name="Brodie E.L."/>
            <person name="Williams K.H."/>
            <person name="Hubbard S.S."/>
            <person name="Banfield J.F."/>
        </authorList>
    </citation>
    <scope>NUCLEOTIDE SEQUENCE [LARGE SCALE GENOMIC DNA]</scope>
</reference>
<organism evidence="1 2">
    <name type="scientific">Candidatus Komeilibacteria bacterium RIFOXYC1_FULL_37_11</name>
    <dbReference type="NCBI Taxonomy" id="1798555"/>
    <lineage>
        <taxon>Bacteria</taxon>
        <taxon>Candidatus Komeiliibacteriota</taxon>
    </lineage>
</organism>
<dbReference type="Proteomes" id="UP000177626">
    <property type="component" value="Unassembled WGS sequence"/>
</dbReference>
<sequence>MLERKLLVPANVLQLKIKLPNCDGVPATGPKWVELTEGWEKEFPAIAGGPLTVKVIKVGPYRKKDGARKWIIIQFDGPTTKEVAQEAVLVCS</sequence>